<reference evidence="1 2" key="1">
    <citation type="submission" date="2019-08" db="EMBL/GenBank/DDBJ databases">
        <title>Bradymonadales sp. TMQ4.</title>
        <authorList>
            <person name="Liang Q."/>
        </authorList>
    </citation>
    <scope>NUCLEOTIDE SEQUENCE [LARGE SCALE GENOMIC DNA]</scope>
    <source>
        <strain evidence="1 2">TMQ4</strain>
    </source>
</reference>
<dbReference type="SUPFAM" id="SSF47175">
    <property type="entry name" value="Cytochromes"/>
    <property type="match status" value="1"/>
</dbReference>
<dbReference type="AlphaFoldDB" id="A0A5C6XBM9"/>
<dbReference type="GO" id="GO:0009055">
    <property type="term" value="F:electron transfer activity"/>
    <property type="evidence" value="ECO:0007669"/>
    <property type="project" value="InterPro"/>
</dbReference>
<dbReference type="GO" id="GO:0020037">
    <property type="term" value="F:heme binding"/>
    <property type="evidence" value="ECO:0007669"/>
    <property type="project" value="InterPro"/>
</dbReference>
<dbReference type="PROSITE" id="PS51257">
    <property type="entry name" value="PROKAR_LIPOPROTEIN"/>
    <property type="match status" value="1"/>
</dbReference>
<accession>A0A5C6XBM9</accession>
<dbReference type="EMBL" id="VOSM01000004">
    <property type="protein sequence ID" value="TXD37127.1"/>
    <property type="molecule type" value="Genomic_DNA"/>
</dbReference>
<proteinExistence type="predicted"/>
<evidence type="ECO:0000313" key="1">
    <source>
        <dbReference type="EMBL" id="TXD37127.1"/>
    </source>
</evidence>
<keyword evidence="2" id="KW-1185">Reference proteome</keyword>
<sequence length="192" mass="21069">MACDAAKDVAGARKGRSAVVLMVLALAVGGLMGCERAPEPQEKAEATEAVVEPGDEAEEEHDEDHAHDEVHLGAHMFEIGRRYSAVWYAGEAGNKGMVDYQIHEIEEVIEELREAKPVEEGIDVVDYFDRSVLPGLEKIEEAIEAGDTATFEKEYDAVIAQCNACHTATKHDFIAIGRPQFNPYPNVRMDAD</sequence>
<dbReference type="InterPro" id="IPR010980">
    <property type="entry name" value="Cyt_c/b562"/>
</dbReference>
<organism evidence="1 2">
    <name type="scientific">Lujinxingia vulgaris</name>
    <dbReference type="NCBI Taxonomy" id="2600176"/>
    <lineage>
        <taxon>Bacteria</taxon>
        <taxon>Deltaproteobacteria</taxon>
        <taxon>Bradymonadales</taxon>
        <taxon>Lujinxingiaceae</taxon>
        <taxon>Lujinxingia</taxon>
    </lineage>
</organism>
<dbReference type="Proteomes" id="UP000321412">
    <property type="component" value="Unassembled WGS sequence"/>
</dbReference>
<dbReference type="OrthoDB" id="5521736at2"/>
<name>A0A5C6XBM9_9DELT</name>
<dbReference type="GO" id="GO:0022900">
    <property type="term" value="P:electron transport chain"/>
    <property type="evidence" value="ECO:0007669"/>
    <property type="project" value="InterPro"/>
</dbReference>
<dbReference type="GO" id="GO:0005506">
    <property type="term" value="F:iron ion binding"/>
    <property type="evidence" value="ECO:0007669"/>
    <property type="project" value="InterPro"/>
</dbReference>
<dbReference type="RefSeq" id="WP_146981338.1">
    <property type="nucleotide sequence ID" value="NZ_VOSM01000004.1"/>
</dbReference>
<protein>
    <recommendedName>
        <fullName evidence="3">Cytochrome c</fullName>
    </recommendedName>
</protein>
<comment type="caution">
    <text evidence="1">The sequence shown here is derived from an EMBL/GenBank/DDBJ whole genome shotgun (WGS) entry which is preliminary data.</text>
</comment>
<gene>
    <name evidence="1" type="ORF">FRC98_10350</name>
</gene>
<evidence type="ECO:0008006" key="3">
    <source>
        <dbReference type="Google" id="ProtNLM"/>
    </source>
</evidence>
<evidence type="ECO:0000313" key="2">
    <source>
        <dbReference type="Proteomes" id="UP000321412"/>
    </source>
</evidence>